<dbReference type="GO" id="GO:0004553">
    <property type="term" value="F:hydrolase activity, hydrolyzing O-glycosyl compounds"/>
    <property type="evidence" value="ECO:0007669"/>
    <property type="project" value="InterPro"/>
</dbReference>
<dbReference type="PANTHER" id="PTHR10963:SF55">
    <property type="entry name" value="GLYCOSIDE HYDROLASE FAMILY 16 PROTEIN"/>
    <property type="match status" value="1"/>
</dbReference>
<feature type="domain" description="SLH" evidence="5">
    <location>
        <begin position="41"/>
        <end position="100"/>
    </location>
</feature>
<keyword evidence="8" id="KW-1185">Reference proteome</keyword>
<feature type="compositionally biased region" description="Gly residues" evidence="3">
    <location>
        <begin position="387"/>
        <end position="401"/>
    </location>
</feature>
<dbReference type="PROSITE" id="PS51272">
    <property type="entry name" value="SLH"/>
    <property type="match status" value="3"/>
</dbReference>
<dbReference type="InterPro" id="IPR011432">
    <property type="entry name" value="Shr-like_HID"/>
</dbReference>
<dbReference type="PANTHER" id="PTHR10963">
    <property type="entry name" value="GLYCOSYL HYDROLASE-RELATED"/>
    <property type="match status" value="1"/>
</dbReference>
<dbReference type="CDD" id="cd08023">
    <property type="entry name" value="GH16_laminarinase_like"/>
    <property type="match status" value="1"/>
</dbReference>
<organism evidence="7 8">
    <name type="scientific">Paenibacillus apis</name>
    <dbReference type="NCBI Taxonomy" id="1792174"/>
    <lineage>
        <taxon>Bacteria</taxon>
        <taxon>Bacillati</taxon>
        <taxon>Bacillota</taxon>
        <taxon>Bacilli</taxon>
        <taxon>Bacillales</taxon>
        <taxon>Paenibacillaceae</taxon>
        <taxon>Paenibacillus</taxon>
    </lineage>
</organism>
<dbReference type="Pfam" id="PF00722">
    <property type="entry name" value="Glyco_hydro_16"/>
    <property type="match status" value="1"/>
</dbReference>
<dbReference type="Gene3D" id="2.60.120.260">
    <property type="entry name" value="Galactose-binding domain-like"/>
    <property type="match status" value="5"/>
</dbReference>
<dbReference type="Proteomes" id="UP000678895">
    <property type="component" value="Unassembled WGS sequence"/>
</dbReference>
<dbReference type="PROSITE" id="PS50022">
    <property type="entry name" value="FA58C_3"/>
    <property type="match status" value="1"/>
</dbReference>
<evidence type="ECO:0000256" key="3">
    <source>
        <dbReference type="SAM" id="MobiDB-lite"/>
    </source>
</evidence>
<keyword evidence="2" id="KW-0378">Hydrolase</keyword>
<evidence type="ECO:0000313" key="7">
    <source>
        <dbReference type="EMBL" id="GIO43065.1"/>
    </source>
</evidence>
<accession>A0A919Y644</accession>
<feature type="domain" description="GH16" evidence="6">
    <location>
        <begin position="371"/>
        <end position="667"/>
    </location>
</feature>
<evidence type="ECO:0000259" key="6">
    <source>
        <dbReference type="PROSITE" id="PS51762"/>
    </source>
</evidence>
<dbReference type="PROSITE" id="PS51762">
    <property type="entry name" value="GH16_2"/>
    <property type="match status" value="1"/>
</dbReference>
<dbReference type="Pfam" id="PF00754">
    <property type="entry name" value="F5_F8_type_C"/>
    <property type="match status" value="1"/>
</dbReference>
<evidence type="ECO:0000313" key="8">
    <source>
        <dbReference type="Proteomes" id="UP000678895"/>
    </source>
</evidence>
<gene>
    <name evidence="7" type="ORF">J41TS4_28230</name>
</gene>
<evidence type="ECO:0000259" key="4">
    <source>
        <dbReference type="PROSITE" id="PS50022"/>
    </source>
</evidence>
<dbReference type="InterPro" id="IPR000421">
    <property type="entry name" value="FA58C"/>
</dbReference>
<evidence type="ECO:0000256" key="1">
    <source>
        <dbReference type="ARBA" id="ARBA00006865"/>
    </source>
</evidence>
<dbReference type="SUPFAM" id="SSF49899">
    <property type="entry name" value="Concanavalin A-like lectins/glucanases"/>
    <property type="match status" value="1"/>
</dbReference>
<evidence type="ECO:0000256" key="2">
    <source>
        <dbReference type="ARBA" id="ARBA00022801"/>
    </source>
</evidence>
<evidence type="ECO:0000259" key="5">
    <source>
        <dbReference type="PROSITE" id="PS51272"/>
    </source>
</evidence>
<feature type="domain" description="SLH" evidence="5">
    <location>
        <begin position="102"/>
        <end position="165"/>
    </location>
</feature>
<dbReference type="Pfam" id="PF07550">
    <property type="entry name" value="Shr-like_HID"/>
    <property type="match status" value="1"/>
</dbReference>
<dbReference type="Pfam" id="PF02018">
    <property type="entry name" value="CBM_4_9"/>
    <property type="match status" value="3"/>
</dbReference>
<dbReference type="GO" id="GO:0005975">
    <property type="term" value="P:carbohydrate metabolic process"/>
    <property type="evidence" value="ECO:0007669"/>
    <property type="project" value="InterPro"/>
</dbReference>
<dbReference type="InterPro" id="IPR001119">
    <property type="entry name" value="SLH_dom"/>
</dbReference>
<feature type="domain" description="F5/8 type C" evidence="4">
    <location>
        <begin position="1426"/>
        <end position="1572"/>
    </location>
</feature>
<dbReference type="InterPro" id="IPR003305">
    <property type="entry name" value="CenC_carb-bd"/>
</dbReference>
<protein>
    <submittedName>
        <fullName evidence="7">Uncharacterized protein</fullName>
    </submittedName>
</protein>
<comment type="caution">
    <text evidence="7">The sequence shown here is derived from an EMBL/GenBank/DDBJ whole genome shotgun (WGS) entry which is preliminary data.</text>
</comment>
<name>A0A919Y644_9BACL</name>
<dbReference type="InterPro" id="IPR050546">
    <property type="entry name" value="Glycosyl_Hydrlase_16"/>
</dbReference>
<feature type="region of interest" description="Disordered" evidence="3">
    <location>
        <begin position="369"/>
        <end position="404"/>
    </location>
</feature>
<feature type="domain" description="SLH" evidence="5">
    <location>
        <begin position="166"/>
        <end position="228"/>
    </location>
</feature>
<proteinExistence type="inferred from homology"/>
<dbReference type="SUPFAM" id="SSF49785">
    <property type="entry name" value="Galactose-binding domain-like"/>
    <property type="match status" value="5"/>
</dbReference>
<dbReference type="Pfam" id="PF00395">
    <property type="entry name" value="SLH"/>
    <property type="match status" value="3"/>
</dbReference>
<reference evidence="7" key="1">
    <citation type="submission" date="2021-03" db="EMBL/GenBank/DDBJ databases">
        <title>Antimicrobial resistance genes in bacteria isolated from Japanese honey, and their potential for conferring macrolide and lincosamide resistance in the American foulbrood pathogen Paenibacillus larvae.</title>
        <authorList>
            <person name="Okamoto M."/>
            <person name="Kumagai M."/>
            <person name="Kanamori H."/>
            <person name="Takamatsu D."/>
        </authorList>
    </citation>
    <scope>NUCLEOTIDE SEQUENCE</scope>
    <source>
        <strain evidence="7">J41TS4</strain>
    </source>
</reference>
<dbReference type="Gene3D" id="2.60.120.200">
    <property type="match status" value="1"/>
</dbReference>
<dbReference type="InterPro" id="IPR013320">
    <property type="entry name" value="ConA-like_dom_sf"/>
</dbReference>
<dbReference type="InterPro" id="IPR008979">
    <property type="entry name" value="Galactose-bd-like_sf"/>
</dbReference>
<dbReference type="InterPro" id="IPR000757">
    <property type="entry name" value="Beta-glucanase-like"/>
</dbReference>
<dbReference type="RefSeq" id="WP_301627922.1">
    <property type="nucleotide sequence ID" value="NZ_BORS01000009.1"/>
</dbReference>
<dbReference type="EMBL" id="BORS01000009">
    <property type="protein sequence ID" value="GIO43065.1"/>
    <property type="molecule type" value="Genomic_DNA"/>
</dbReference>
<sequence length="1572" mass="171851">MMMVSGKKMLRPFMAILLVLMLFGSLLADLGSMAAAQTSGAINSPFSDVQGHWAGEQIRKWAALGIAEGSEGKFRPGDEVSRAELVKLVNALFGYKTDGGNTGGGFIDVEQGKWYTGHVAAAKEAGYMAGYPDGSFKPGGRVTRQDAAKVIGALFYLSNSNPVSLEGFQDKEQVASYVADALSALVAAGSMKGFPDGTLRPQAVISRAELLVLLDRAAGEIIHQPGQYSGIAATGNMLIASQEVALEDSSIAGNLLVTPGADGKGISLEGVTVKGTMYVNGGDSVRVSNSTIAAVEIARQYGKSVEFIVDGSMIGHLTLSSDAVIMLNETSTIEQLTIQDTAKNVTLGGKALTPGTIYQVIEGQLTEKGKAPAGTVPTPQAPAVPGGQSGGGGNNGGGGTDNGNKELWRLVWSDEFDNSGSNLDSNGLDLDKWGYQEGTGSQYGLDGWGNEEQQYYSRDNIKVEDGKLTITARKEHVENKPYTSGRIWTSPTFSKTYGKFEAKIKMPVGEGLWPAFWMMPQDSEYGVWASSGEIDIMEARGRLPEVVGGTAHFGKAWPNNKYVGGEYDFPAGQSIDSDYHIYAVEWEPGELRWYVDGKLYYKLNEWSSQGVGQPDKYAFPAPFDKPFHMILNLAVGGTYDGNRIPPDSKLPAQMEVDYVRAYELAGRPYRTPVEPVLNKDPIPAEARKPINGSYISDPNFERGLNDITVPGQALDPDDWNFLHTPEFGGAGSAAIEPINQSPFVKIIPTNGGNQNYSLQLIQHVPLVKGRIYKLSFDAKASANRSIAVKLGGDADNGWAAYSDNFDTVLSSDADPQHFEYRFQMSHPTDVTARLEFNVGLDTNTVWIGNVRLEEVEQLVEPNGIKTPLENGNHVYNGSFDLGTMDRMTFWNFLAEGATAQASVDPQERALNVRIADGGGSPESVRLIQKGIELLQSDEYELSFDARSDAVRGINVKLASKDGLTTYHESTIGVGVAMTNKIVGFTMPEGVSDQESQLIFELGGSPASIKLDQISLIRKSNHNVDYSEISMYPLINGQFESDLEGWEPFVQDASATFHTEDRTATIQIANSGGQDWNVMLMQPGLELSKGITYKLSFEAKSSEARNALLTLEDAAYQRQFDSGSIALGTAWKTYDYTFKVTKNELSTFKLQLGNAKLPNAHEVSIRNVVLEMKDAPLKRPPLLKADQIDNRIGEPIELTFTDHPDWRSHIRTVLVKDEPLEADQYTVEASRLKLAAEVFPDSGSYTVKVLADGYAYTKVTQTMIAGDGNLLANGSFSAGTAGWELLVNNPPDSQFEVKDGTAEIQISYYGGVTTEWGDPVPVSWYTQLVQKGVKIEQGKAYELSFRAWSSMDRPIFIELTGYSGDKLPFSLTDNREKEHRTVIRPANDAAFELKFLLGNVIFEDEATADQEHIVWIDDVVLRELPASPEPPAGDENLALNKKVVASSSNTSFNPAVITDGNTDTRWEADYNQNSVTEWVYIDLEKVHDLNLIQVDWERAYPAAMELQVADTLPADDSGWTTVESLQLEGAVDDRWTQFIDLSGKNIRGRYVRIFMTDRHFPPYGPSIYEIIVH</sequence>
<comment type="similarity">
    <text evidence="1">Belongs to the glycosyl hydrolase 16 family.</text>
</comment>